<dbReference type="EMBL" id="JAENIM010000047">
    <property type="protein sequence ID" value="MBK1792820.1"/>
    <property type="molecule type" value="Genomic_DNA"/>
</dbReference>
<dbReference type="PANTHER" id="PTHR34351">
    <property type="entry name" value="SLR1927 PROTEIN-RELATED"/>
    <property type="match status" value="1"/>
</dbReference>
<sequence length="379" mass="41805">MNRAKTTIQSKGAAVAGGSVALLMVGILLADGAFILLAGCGLMLVALAYLWNRINLAGLHVEMLVPMRVEVGKPFDLRISLQNEKKWLPSWGINCHIPMSFELHLKLDPIKVASSSTFSQLVAMHIQRRMVVEEFQFYQQSSFPFALFDRCQQVKVTHRLLVHPRLIVPVEMFGQGNNQGDYAEIGVRLGHESGEPRGLRPWQNGDFARDVHWPSSVRALARGRELRVRESDPPGFHPSKCRVIFHSYAVGGELLRGDRFELAISLFAGAVKHLVSSGVKVEMCADLFGWRVSSCSSPSELLSFLDRLAMAKRPQGTELHELEQALSALPPAAAAVVISDVPLPSWQHVCDKKSNVLAIDIRQFNLPEVAFLSTGKGAA</sequence>
<name>A0A8J7SNQ3_9BACT</name>
<dbReference type="Proteomes" id="UP000624703">
    <property type="component" value="Unassembled WGS sequence"/>
</dbReference>
<comment type="caution">
    <text evidence="2">The sequence shown here is derived from an EMBL/GenBank/DDBJ whole genome shotgun (WGS) entry which is preliminary data.</text>
</comment>
<evidence type="ECO:0000256" key="1">
    <source>
        <dbReference type="SAM" id="Phobius"/>
    </source>
</evidence>
<keyword evidence="3" id="KW-1185">Reference proteome</keyword>
<keyword evidence="1" id="KW-0472">Membrane</keyword>
<organism evidence="2 3">
    <name type="scientific">Persicirhabdus sediminis</name>
    <dbReference type="NCBI Taxonomy" id="454144"/>
    <lineage>
        <taxon>Bacteria</taxon>
        <taxon>Pseudomonadati</taxon>
        <taxon>Verrucomicrobiota</taxon>
        <taxon>Verrucomicrobiia</taxon>
        <taxon>Verrucomicrobiales</taxon>
        <taxon>Verrucomicrobiaceae</taxon>
        <taxon>Persicirhabdus</taxon>
    </lineage>
</organism>
<evidence type="ECO:0000313" key="2">
    <source>
        <dbReference type="EMBL" id="MBK1792820.1"/>
    </source>
</evidence>
<evidence type="ECO:0000313" key="3">
    <source>
        <dbReference type="Proteomes" id="UP000624703"/>
    </source>
</evidence>
<dbReference type="PANTHER" id="PTHR34351:SF1">
    <property type="entry name" value="SLR1927 PROTEIN"/>
    <property type="match status" value="1"/>
</dbReference>
<protein>
    <submittedName>
        <fullName evidence="2">DUF58 domain-containing protein</fullName>
    </submittedName>
</protein>
<dbReference type="RefSeq" id="WP_200312826.1">
    <property type="nucleotide sequence ID" value="NZ_JAENIM010000047.1"/>
</dbReference>
<accession>A0A8J7SNQ3</accession>
<keyword evidence="1" id="KW-1133">Transmembrane helix</keyword>
<dbReference type="AlphaFoldDB" id="A0A8J7SNQ3"/>
<proteinExistence type="predicted"/>
<gene>
    <name evidence="2" type="ORF">JIN82_16770</name>
</gene>
<keyword evidence="1" id="KW-0812">Transmembrane</keyword>
<feature type="transmembrane region" description="Helical" evidence="1">
    <location>
        <begin position="12"/>
        <end position="28"/>
    </location>
</feature>
<reference evidence="2" key="1">
    <citation type="submission" date="2021-01" db="EMBL/GenBank/DDBJ databases">
        <title>Modified the classification status of verrucomicrobia.</title>
        <authorList>
            <person name="Feng X."/>
        </authorList>
    </citation>
    <scope>NUCLEOTIDE SEQUENCE</scope>
    <source>
        <strain evidence="2">_KCTC 22039</strain>
    </source>
</reference>